<dbReference type="EMBL" id="HBGE01046238">
    <property type="protein sequence ID" value="CAD9142957.1"/>
    <property type="molecule type" value="Transcribed_RNA"/>
</dbReference>
<feature type="compositionally biased region" description="Low complexity" evidence="6">
    <location>
        <begin position="73"/>
        <end position="84"/>
    </location>
</feature>
<dbReference type="Pfam" id="PF09446">
    <property type="entry name" value="VMA21"/>
    <property type="match status" value="1"/>
</dbReference>
<keyword evidence="5" id="KW-0968">Cytoplasmic vesicle</keyword>
<protein>
    <submittedName>
        <fullName evidence="8">Uncharacterized protein</fullName>
    </submittedName>
</protein>
<evidence type="ECO:0000256" key="1">
    <source>
        <dbReference type="ARBA" id="ARBA00022692"/>
    </source>
</evidence>
<evidence type="ECO:0000256" key="3">
    <source>
        <dbReference type="ARBA" id="ARBA00022989"/>
    </source>
</evidence>
<dbReference type="InterPro" id="IPR019013">
    <property type="entry name" value="Vma21"/>
</dbReference>
<feature type="region of interest" description="Disordered" evidence="6">
    <location>
        <begin position="73"/>
        <end position="94"/>
    </location>
</feature>
<dbReference type="GO" id="GO:0031410">
    <property type="term" value="C:cytoplasmic vesicle"/>
    <property type="evidence" value="ECO:0007669"/>
    <property type="project" value="UniProtKB-KW"/>
</dbReference>
<sequence>MAGEPRAEEAEGPAAVVAVPATPAEPEAATDREGFCEAVGDTAAGLERPGEEVPPPTANGAAAAASPAAATAAASGGSSSSTAAAGGGGKGKADEKQTTLASALMKKENRGVARTLVFFATALAVIPVVGLVCCERLLRDLVPDKTTRWTYSGIAAVVLVNFVMVLYVVHCFFEQLPPEEAPKKPYVPRGPLANFSAERGNVPRAAKWEGSEPPPDWMGLAKAVMEPKGTAADPDKDEVKKER</sequence>
<reference evidence="8" key="1">
    <citation type="submission" date="2021-01" db="EMBL/GenBank/DDBJ databases">
        <authorList>
            <person name="Corre E."/>
            <person name="Pelletier E."/>
            <person name="Niang G."/>
            <person name="Scheremetjew M."/>
            <person name="Finn R."/>
            <person name="Kale V."/>
            <person name="Holt S."/>
            <person name="Cochrane G."/>
            <person name="Meng A."/>
            <person name="Brown T."/>
            <person name="Cohen L."/>
        </authorList>
    </citation>
    <scope>NUCLEOTIDE SEQUENCE</scope>
    <source>
        <strain evidence="8">OF101</strain>
    </source>
</reference>
<evidence type="ECO:0000256" key="6">
    <source>
        <dbReference type="SAM" id="MobiDB-lite"/>
    </source>
</evidence>
<proteinExistence type="predicted"/>
<evidence type="ECO:0000256" key="2">
    <source>
        <dbReference type="ARBA" id="ARBA00022824"/>
    </source>
</evidence>
<feature type="region of interest" description="Disordered" evidence="6">
    <location>
        <begin position="1"/>
        <end position="34"/>
    </location>
</feature>
<dbReference type="GO" id="GO:0070072">
    <property type="term" value="P:vacuolar proton-transporting V-type ATPase complex assembly"/>
    <property type="evidence" value="ECO:0007669"/>
    <property type="project" value="InterPro"/>
</dbReference>
<gene>
    <name evidence="8" type="ORF">ACAT0790_LOCUS27892</name>
</gene>
<keyword evidence="4 7" id="KW-0472">Membrane</keyword>
<evidence type="ECO:0000313" key="8">
    <source>
        <dbReference type="EMBL" id="CAD9142957.1"/>
    </source>
</evidence>
<name>A0A7S1QM52_ALECA</name>
<keyword evidence="3 7" id="KW-1133">Transmembrane helix</keyword>
<feature type="transmembrane region" description="Helical" evidence="7">
    <location>
        <begin position="150"/>
        <end position="173"/>
    </location>
</feature>
<keyword evidence="2" id="KW-0256">Endoplasmic reticulum</keyword>
<evidence type="ECO:0000256" key="5">
    <source>
        <dbReference type="ARBA" id="ARBA00023329"/>
    </source>
</evidence>
<evidence type="ECO:0000256" key="7">
    <source>
        <dbReference type="SAM" id="Phobius"/>
    </source>
</evidence>
<dbReference type="AlphaFoldDB" id="A0A7S1QM52"/>
<evidence type="ECO:0000256" key="4">
    <source>
        <dbReference type="ARBA" id="ARBA00023136"/>
    </source>
</evidence>
<feature type="transmembrane region" description="Helical" evidence="7">
    <location>
        <begin position="115"/>
        <end position="138"/>
    </location>
</feature>
<accession>A0A7S1QM52</accession>
<organism evidence="8">
    <name type="scientific">Alexandrium catenella</name>
    <name type="common">Red tide dinoflagellate</name>
    <name type="synonym">Gonyaulax catenella</name>
    <dbReference type="NCBI Taxonomy" id="2925"/>
    <lineage>
        <taxon>Eukaryota</taxon>
        <taxon>Sar</taxon>
        <taxon>Alveolata</taxon>
        <taxon>Dinophyceae</taxon>
        <taxon>Gonyaulacales</taxon>
        <taxon>Pyrocystaceae</taxon>
        <taxon>Alexandrium</taxon>
    </lineage>
</organism>
<feature type="compositionally biased region" description="Low complexity" evidence="6">
    <location>
        <begin position="12"/>
        <end position="27"/>
    </location>
</feature>
<keyword evidence="1 7" id="KW-0812">Transmembrane</keyword>